<evidence type="ECO:0000259" key="2">
    <source>
        <dbReference type="PROSITE" id="PS51202"/>
    </source>
</evidence>
<evidence type="ECO:0000259" key="1">
    <source>
        <dbReference type="PROSITE" id="PS51201"/>
    </source>
</evidence>
<dbReference type="InterPro" id="IPR003148">
    <property type="entry name" value="RCK_N"/>
</dbReference>
<evidence type="ECO:0000313" key="3">
    <source>
        <dbReference type="EMBL" id="MBE9253179.1"/>
    </source>
</evidence>
<accession>A0ABR9VPA6</accession>
<dbReference type="SUPFAM" id="SSF51735">
    <property type="entry name" value="NAD(P)-binding Rossmann-fold domains"/>
    <property type="match status" value="1"/>
</dbReference>
<name>A0ABR9VPA6_9SYNC</name>
<dbReference type="SUPFAM" id="SSF116726">
    <property type="entry name" value="TrkA C-terminal domain-like"/>
    <property type="match status" value="1"/>
</dbReference>
<dbReference type="EMBL" id="JADEVV010000009">
    <property type="protein sequence ID" value="MBE9253179.1"/>
    <property type="molecule type" value="Genomic_DNA"/>
</dbReference>
<protein>
    <submittedName>
        <fullName evidence="3">TrkA family potassium uptake protein</fullName>
    </submittedName>
</protein>
<dbReference type="InterPro" id="IPR036291">
    <property type="entry name" value="NAD(P)-bd_dom_sf"/>
</dbReference>
<dbReference type="Pfam" id="PF02254">
    <property type="entry name" value="TrkA_N"/>
    <property type="match status" value="1"/>
</dbReference>
<dbReference type="Gene3D" id="3.40.50.720">
    <property type="entry name" value="NAD(P)-binding Rossmann-like Domain"/>
    <property type="match status" value="1"/>
</dbReference>
<proteinExistence type="predicted"/>
<dbReference type="InterPro" id="IPR036721">
    <property type="entry name" value="RCK_C_sf"/>
</dbReference>
<dbReference type="PROSITE" id="PS51202">
    <property type="entry name" value="RCK_C"/>
    <property type="match status" value="1"/>
</dbReference>
<feature type="domain" description="RCK C-terminal" evidence="2">
    <location>
        <begin position="150"/>
        <end position="228"/>
    </location>
</feature>
<dbReference type="Gene3D" id="3.30.70.1450">
    <property type="entry name" value="Regulator of K+ conductance, C-terminal domain"/>
    <property type="match status" value="1"/>
</dbReference>
<dbReference type="PANTHER" id="PTHR43833">
    <property type="entry name" value="POTASSIUM CHANNEL PROTEIN 2-RELATED-RELATED"/>
    <property type="match status" value="1"/>
</dbReference>
<dbReference type="InterPro" id="IPR006037">
    <property type="entry name" value="RCK_C"/>
</dbReference>
<gene>
    <name evidence="3" type="ORF">IQ217_04740</name>
</gene>
<evidence type="ECO:0000313" key="4">
    <source>
        <dbReference type="Proteomes" id="UP000658720"/>
    </source>
</evidence>
<dbReference type="Pfam" id="PF02080">
    <property type="entry name" value="TrkA_C"/>
    <property type="match status" value="1"/>
</dbReference>
<dbReference type="PROSITE" id="PS51201">
    <property type="entry name" value="RCK_N"/>
    <property type="match status" value="1"/>
</dbReference>
<dbReference type="RefSeq" id="WP_190595470.1">
    <property type="nucleotide sequence ID" value="NZ_JADEVV010000009.1"/>
</dbReference>
<dbReference type="InterPro" id="IPR050721">
    <property type="entry name" value="Trk_Ktr_HKT_K-transport"/>
</dbReference>
<dbReference type="Proteomes" id="UP000658720">
    <property type="component" value="Unassembled WGS sequence"/>
</dbReference>
<organism evidence="3 4">
    <name type="scientific">Synechocystis salina LEGE 00031</name>
    <dbReference type="NCBI Taxonomy" id="1828736"/>
    <lineage>
        <taxon>Bacteria</taxon>
        <taxon>Bacillati</taxon>
        <taxon>Cyanobacteriota</taxon>
        <taxon>Cyanophyceae</taxon>
        <taxon>Synechococcales</taxon>
        <taxon>Merismopediaceae</taxon>
        <taxon>Synechocystis</taxon>
    </lineage>
</organism>
<dbReference type="PANTHER" id="PTHR43833:SF7">
    <property type="entry name" value="KTR SYSTEM POTASSIUM UPTAKE PROTEIN C"/>
    <property type="match status" value="1"/>
</dbReference>
<reference evidence="3 4" key="1">
    <citation type="submission" date="2020-10" db="EMBL/GenBank/DDBJ databases">
        <authorList>
            <person name="Castelo-Branco R."/>
            <person name="Eusebio N."/>
            <person name="Adriana R."/>
            <person name="Vieira A."/>
            <person name="Brugerolle De Fraissinette N."/>
            <person name="Rezende De Castro R."/>
            <person name="Schneider M.P."/>
            <person name="Vasconcelos V."/>
            <person name="Leao P.N."/>
        </authorList>
    </citation>
    <scope>NUCLEOTIDE SEQUENCE [LARGE SCALE GENOMIC DNA]</scope>
    <source>
        <strain evidence="3 4">LEGE 00031</strain>
    </source>
</reference>
<feature type="domain" description="RCK N-terminal" evidence="1">
    <location>
        <begin position="14"/>
        <end position="132"/>
    </location>
</feature>
<keyword evidence="4" id="KW-1185">Reference proteome</keyword>
<sequence>MKTSHFLSLIRQEKRQFAVIGLGRFGRAVCETLHVNGYEVLGIDQDPKLVAEVLADRVVGNAISLDSTDDTALREAGIFEIETVIVAIGNYLKESIITCLNLKEGGVKSVVAKVSSETHEKILKRLGVDLIIFPEHKAGQDLAYTLTTPAIVDRFKLDPNNSIVEILVPEEFCDKTLAELQLRKNHGVSVLAVGYEEKFKINPPPQERLQRGMILVLLGSNEDIGRLV</sequence>
<comment type="caution">
    <text evidence="3">The sequence shown here is derived from an EMBL/GenBank/DDBJ whole genome shotgun (WGS) entry which is preliminary data.</text>
</comment>